<keyword evidence="5" id="KW-1185">Reference proteome</keyword>
<gene>
    <name evidence="4" type="primary">LOC116330753</name>
</gene>
<dbReference type="PROSITE" id="PS50835">
    <property type="entry name" value="IG_LIKE"/>
    <property type="match status" value="2"/>
</dbReference>
<protein>
    <recommendedName>
        <fullName evidence="3">Ig-like domain-containing protein</fullName>
    </recommendedName>
</protein>
<accession>A0A668RZ49</accession>
<dbReference type="SMART" id="SM00409">
    <property type="entry name" value="IG"/>
    <property type="match status" value="2"/>
</dbReference>
<evidence type="ECO:0000256" key="2">
    <source>
        <dbReference type="SAM" id="SignalP"/>
    </source>
</evidence>
<reference evidence="4" key="1">
    <citation type="submission" date="2025-08" db="UniProtKB">
        <authorList>
            <consortium name="Ensembl"/>
        </authorList>
    </citation>
    <scope>IDENTIFICATION</scope>
</reference>
<dbReference type="SUPFAM" id="SSF48726">
    <property type="entry name" value="Immunoglobulin"/>
    <property type="match status" value="2"/>
</dbReference>
<name>A0A668RZ49_OREAU</name>
<sequence>FTVIVFFSVLGALSAAGEDFFAKVGQKVTLNCGVSSYRRSLTWYHINDFLHSVDQSGFTLKGTRRSVLRQTNLEISSVKETDAGQFTCFADGTRHNHSLVVLSVLASVKPSAVLELNNEARLRCEVKGQHQGCEVKWRSPNTYSLTNTSTVQLKPVKTSHNGAWECIITCGRNTFSEPLAITVQGTANDCPLGLSCSMWFAIGVCCQFGMLLIVCVTVLCKRSSNIYV</sequence>
<dbReference type="InterPro" id="IPR003599">
    <property type="entry name" value="Ig_sub"/>
</dbReference>
<feature type="chain" id="PRO_5044278077" description="Ig-like domain-containing protein" evidence="2">
    <location>
        <begin position="18"/>
        <end position="228"/>
    </location>
</feature>
<dbReference type="Pfam" id="PF13927">
    <property type="entry name" value="Ig_3"/>
    <property type="match status" value="1"/>
</dbReference>
<reference evidence="4" key="2">
    <citation type="submission" date="2025-09" db="UniProtKB">
        <authorList>
            <consortium name="Ensembl"/>
        </authorList>
    </citation>
    <scope>IDENTIFICATION</scope>
</reference>
<keyword evidence="1" id="KW-0472">Membrane</keyword>
<dbReference type="PANTHER" id="PTHR11422">
    <property type="entry name" value="T-CELL SURFACE GLYCOPROTEIN CD4"/>
    <property type="match status" value="1"/>
</dbReference>
<dbReference type="Gene3D" id="2.60.40.10">
    <property type="entry name" value="Immunoglobulins"/>
    <property type="match status" value="2"/>
</dbReference>
<feature type="domain" description="Ig-like" evidence="3">
    <location>
        <begin position="25"/>
        <end position="100"/>
    </location>
</feature>
<dbReference type="Ensembl" id="ENSOABT00000010428.2">
    <property type="protein sequence ID" value="ENSOABP00000010082.2"/>
    <property type="gene ID" value="ENSOABG00000031144.1"/>
</dbReference>
<evidence type="ECO:0000259" key="3">
    <source>
        <dbReference type="PROSITE" id="PS50835"/>
    </source>
</evidence>
<dbReference type="InterPro" id="IPR036179">
    <property type="entry name" value="Ig-like_dom_sf"/>
</dbReference>
<proteinExistence type="predicted"/>
<feature type="signal peptide" evidence="2">
    <location>
        <begin position="1"/>
        <end position="17"/>
    </location>
</feature>
<organism evidence="4 5">
    <name type="scientific">Oreochromis aureus</name>
    <name type="common">Israeli tilapia</name>
    <name type="synonym">Chromis aureus</name>
    <dbReference type="NCBI Taxonomy" id="47969"/>
    <lineage>
        <taxon>Eukaryota</taxon>
        <taxon>Metazoa</taxon>
        <taxon>Chordata</taxon>
        <taxon>Craniata</taxon>
        <taxon>Vertebrata</taxon>
        <taxon>Euteleostomi</taxon>
        <taxon>Actinopterygii</taxon>
        <taxon>Neopterygii</taxon>
        <taxon>Teleostei</taxon>
        <taxon>Neoteleostei</taxon>
        <taxon>Acanthomorphata</taxon>
        <taxon>Ovalentaria</taxon>
        <taxon>Cichlomorphae</taxon>
        <taxon>Cichliformes</taxon>
        <taxon>Cichlidae</taxon>
        <taxon>African cichlids</taxon>
        <taxon>Pseudocrenilabrinae</taxon>
        <taxon>Oreochromini</taxon>
        <taxon>Oreochromis</taxon>
    </lineage>
</organism>
<dbReference type="PANTHER" id="PTHR11422:SF6">
    <property type="entry name" value="HEMICENTIN-1 ISOFORM X1"/>
    <property type="match status" value="1"/>
</dbReference>
<dbReference type="InterPro" id="IPR007110">
    <property type="entry name" value="Ig-like_dom"/>
</dbReference>
<evidence type="ECO:0000256" key="1">
    <source>
        <dbReference type="SAM" id="Phobius"/>
    </source>
</evidence>
<keyword evidence="1" id="KW-0812">Transmembrane</keyword>
<dbReference type="Proteomes" id="UP000472276">
    <property type="component" value="Unassembled WGS sequence"/>
</dbReference>
<evidence type="ECO:0000313" key="4">
    <source>
        <dbReference type="Ensembl" id="ENSOABP00000010082.2"/>
    </source>
</evidence>
<keyword evidence="1" id="KW-1133">Transmembrane helix</keyword>
<feature type="domain" description="Ig-like" evidence="3">
    <location>
        <begin position="103"/>
        <end position="182"/>
    </location>
</feature>
<dbReference type="InterPro" id="IPR013783">
    <property type="entry name" value="Ig-like_fold"/>
</dbReference>
<feature type="transmembrane region" description="Helical" evidence="1">
    <location>
        <begin position="198"/>
        <end position="220"/>
    </location>
</feature>
<keyword evidence="2" id="KW-0732">Signal</keyword>
<dbReference type="AlphaFoldDB" id="A0A668RZ49"/>
<evidence type="ECO:0000313" key="5">
    <source>
        <dbReference type="Proteomes" id="UP000472276"/>
    </source>
</evidence>